<protein>
    <submittedName>
        <fullName evidence="1">Uncharacterized protein</fullName>
    </submittedName>
</protein>
<dbReference type="RefSeq" id="WP_183789876.1">
    <property type="nucleotide sequence ID" value="NZ_JACIDU010000003.1"/>
</dbReference>
<accession>A0A7W6JZI1</accession>
<evidence type="ECO:0000313" key="1">
    <source>
        <dbReference type="EMBL" id="MBB4102373.1"/>
    </source>
</evidence>
<name>A0A7W6JZI1_9HYPH</name>
<proteinExistence type="predicted"/>
<dbReference type="AlphaFoldDB" id="A0A7W6JZI1"/>
<gene>
    <name evidence="1" type="ORF">GGQ66_000908</name>
</gene>
<keyword evidence="2" id="KW-1185">Reference proteome</keyword>
<organism evidence="1 2">
    <name type="scientific">Allorhizobium borbori</name>
    <dbReference type="NCBI Taxonomy" id="485907"/>
    <lineage>
        <taxon>Bacteria</taxon>
        <taxon>Pseudomonadati</taxon>
        <taxon>Pseudomonadota</taxon>
        <taxon>Alphaproteobacteria</taxon>
        <taxon>Hyphomicrobiales</taxon>
        <taxon>Rhizobiaceae</taxon>
        <taxon>Rhizobium/Agrobacterium group</taxon>
        <taxon>Allorhizobium</taxon>
    </lineage>
</organism>
<dbReference type="Proteomes" id="UP000584824">
    <property type="component" value="Unassembled WGS sequence"/>
</dbReference>
<reference evidence="1 2" key="1">
    <citation type="submission" date="2020-08" db="EMBL/GenBank/DDBJ databases">
        <title>Genomic Encyclopedia of Type Strains, Phase IV (KMG-IV): sequencing the most valuable type-strain genomes for metagenomic binning, comparative biology and taxonomic classification.</title>
        <authorList>
            <person name="Goeker M."/>
        </authorList>
    </citation>
    <scope>NUCLEOTIDE SEQUENCE [LARGE SCALE GENOMIC DNA]</scope>
    <source>
        <strain evidence="1 2">DSM 26385</strain>
    </source>
</reference>
<evidence type="ECO:0000313" key="2">
    <source>
        <dbReference type="Proteomes" id="UP000584824"/>
    </source>
</evidence>
<comment type="caution">
    <text evidence="1">The sequence shown here is derived from an EMBL/GenBank/DDBJ whole genome shotgun (WGS) entry which is preliminary data.</text>
</comment>
<sequence length="69" mass="7963">MASVSRRILREDKAARDAGSCVEMVMPRQITDWLLDATISHLVDIRGMDRSKSRSALQDRLKKSRRYQS</sequence>
<dbReference type="EMBL" id="JACIDU010000003">
    <property type="protein sequence ID" value="MBB4102373.1"/>
    <property type="molecule type" value="Genomic_DNA"/>
</dbReference>